<accession>A0A0F9RLT2</accession>
<dbReference type="AlphaFoldDB" id="A0A0F9RLT2"/>
<evidence type="ECO:0000313" key="1">
    <source>
        <dbReference type="EMBL" id="KKN50737.1"/>
    </source>
</evidence>
<sequence length="63" mass="7556">MQRLTEYYLLCMMYLDEDWVIEPYLNGRERGFAVTHKLCGHLFDPYDYKAAAEYAYEFITTGE</sequence>
<gene>
    <name evidence="1" type="ORF">LCGC14_0629990</name>
</gene>
<comment type="caution">
    <text evidence="1">The sequence shown here is derived from an EMBL/GenBank/DDBJ whole genome shotgun (WGS) entry which is preliminary data.</text>
</comment>
<organism evidence="1">
    <name type="scientific">marine sediment metagenome</name>
    <dbReference type="NCBI Taxonomy" id="412755"/>
    <lineage>
        <taxon>unclassified sequences</taxon>
        <taxon>metagenomes</taxon>
        <taxon>ecological metagenomes</taxon>
    </lineage>
</organism>
<reference evidence="1" key="1">
    <citation type="journal article" date="2015" name="Nature">
        <title>Complex archaea that bridge the gap between prokaryotes and eukaryotes.</title>
        <authorList>
            <person name="Spang A."/>
            <person name="Saw J.H."/>
            <person name="Jorgensen S.L."/>
            <person name="Zaremba-Niedzwiedzka K."/>
            <person name="Martijn J."/>
            <person name="Lind A.E."/>
            <person name="van Eijk R."/>
            <person name="Schleper C."/>
            <person name="Guy L."/>
            <person name="Ettema T.J."/>
        </authorList>
    </citation>
    <scope>NUCLEOTIDE SEQUENCE</scope>
</reference>
<name>A0A0F9RLT2_9ZZZZ</name>
<protein>
    <submittedName>
        <fullName evidence="1">Uncharacterized protein</fullName>
    </submittedName>
</protein>
<dbReference type="EMBL" id="LAZR01001098">
    <property type="protein sequence ID" value="KKN50737.1"/>
    <property type="molecule type" value="Genomic_DNA"/>
</dbReference>
<proteinExistence type="predicted"/>